<dbReference type="GO" id="GO:0008235">
    <property type="term" value="F:metalloexopeptidase activity"/>
    <property type="evidence" value="ECO:0007669"/>
    <property type="project" value="InterPro"/>
</dbReference>
<evidence type="ECO:0000259" key="1">
    <source>
        <dbReference type="Pfam" id="PF04389"/>
    </source>
</evidence>
<dbReference type="GO" id="GO:0006508">
    <property type="term" value="P:proteolysis"/>
    <property type="evidence" value="ECO:0007669"/>
    <property type="project" value="InterPro"/>
</dbReference>
<gene>
    <name evidence="2" type="ORF">AVDCRST_MAG01-01-5241</name>
</gene>
<reference evidence="2" key="1">
    <citation type="submission" date="2020-02" db="EMBL/GenBank/DDBJ databases">
        <authorList>
            <person name="Meier V. D."/>
        </authorList>
    </citation>
    <scope>NUCLEOTIDE SEQUENCE</scope>
    <source>
        <strain evidence="2">AVDCRST_MAG01</strain>
    </source>
</reference>
<organism evidence="2">
    <name type="scientific">uncultured Rubrobacteraceae bacterium</name>
    <dbReference type="NCBI Taxonomy" id="349277"/>
    <lineage>
        <taxon>Bacteria</taxon>
        <taxon>Bacillati</taxon>
        <taxon>Actinomycetota</taxon>
        <taxon>Rubrobacteria</taxon>
        <taxon>Rubrobacterales</taxon>
        <taxon>Rubrobacteraceae</taxon>
        <taxon>environmental samples</taxon>
    </lineage>
</organism>
<dbReference type="GO" id="GO:0004177">
    <property type="term" value="F:aminopeptidase activity"/>
    <property type="evidence" value="ECO:0007669"/>
    <property type="project" value="UniProtKB-KW"/>
</dbReference>
<protein>
    <submittedName>
        <fullName evidence="2">Bacterial leucyl aminopeptidase</fullName>
    </submittedName>
</protein>
<keyword evidence="2" id="KW-0031">Aminopeptidase</keyword>
<dbReference type="Gene3D" id="3.40.630.10">
    <property type="entry name" value="Zn peptidases"/>
    <property type="match status" value="1"/>
</dbReference>
<accession>A0A6J4QVL5</accession>
<proteinExistence type="predicted"/>
<dbReference type="AlphaFoldDB" id="A0A6J4QVL5"/>
<sequence>MVSFPTRYSTSAHFANAAAWAREQLEAMGYVARLQDIVVDGNPGQNVVADKEGHANGARGVVLVTAHLDSINTQGGPAAPAPGADDNGSGSAGLIEMMRAFEDHRGEHDLRAVLFGGEEEGLLGSKQYLANLPAAERERIRAVVNMDMIGTLNVPTHSVLIEGAPSSQKVIDRLSQAAMTYTRLAVETSLHPFASDHVPFIDAGIPAVLTIEGADGTNVHSGADTIDHIDYDFALEILRMNVAFVARMVGRVPRRGIS</sequence>
<dbReference type="InterPro" id="IPR007484">
    <property type="entry name" value="Peptidase_M28"/>
</dbReference>
<feature type="domain" description="Peptidase M28" evidence="1">
    <location>
        <begin position="46"/>
        <end position="244"/>
    </location>
</feature>
<dbReference type="EMBL" id="CADCUW010000689">
    <property type="protein sequence ID" value="CAA9456303.1"/>
    <property type="molecule type" value="Genomic_DNA"/>
</dbReference>
<name>A0A6J4QVL5_9ACTN</name>
<dbReference type="PANTHER" id="PTHR12147:SF26">
    <property type="entry name" value="PEPTIDASE M28 DOMAIN-CONTAINING PROTEIN"/>
    <property type="match status" value="1"/>
</dbReference>
<dbReference type="InterPro" id="IPR045175">
    <property type="entry name" value="M28_fam"/>
</dbReference>
<evidence type="ECO:0000313" key="2">
    <source>
        <dbReference type="EMBL" id="CAA9456303.1"/>
    </source>
</evidence>
<dbReference type="SUPFAM" id="SSF53187">
    <property type="entry name" value="Zn-dependent exopeptidases"/>
    <property type="match status" value="1"/>
</dbReference>
<keyword evidence="2" id="KW-0378">Hydrolase</keyword>
<dbReference type="PANTHER" id="PTHR12147">
    <property type="entry name" value="METALLOPEPTIDASE M28 FAMILY MEMBER"/>
    <property type="match status" value="1"/>
</dbReference>
<dbReference type="Pfam" id="PF04389">
    <property type="entry name" value="Peptidase_M28"/>
    <property type="match status" value="1"/>
</dbReference>
<keyword evidence="2" id="KW-0645">Protease</keyword>